<dbReference type="PANTHER" id="PTHR10000:SF53">
    <property type="entry name" value="5-AMINO-6-(5-PHOSPHO-D-RIBITYLAMINO)URACIL PHOSPHATASE YBJI-RELATED"/>
    <property type="match status" value="1"/>
</dbReference>
<organism evidence="1 2">
    <name type="scientific">Limosilactobacillus alvi</name>
    <dbReference type="NCBI Taxonomy" id="990412"/>
    <lineage>
        <taxon>Bacteria</taxon>
        <taxon>Bacillati</taxon>
        <taxon>Bacillota</taxon>
        <taxon>Bacilli</taxon>
        <taxon>Lactobacillales</taxon>
        <taxon>Lactobacillaceae</taxon>
        <taxon>Limosilactobacillus</taxon>
    </lineage>
</organism>
<comment type="caution">
    <text evidence="1">The sequence shown here is derived from an EMBL/GenBank/DDBJ whole genome shotgun (WGS) entry which is preliminary data.</text>
</comment>
<name>A0ABS2EMD3_9LACO</name>
<dbReference type="Proteomes" id="UP000776629">
    <property type="component" value="Unassembled WGS sequence"/>
</dbReference>
<dbReference type="Gene3D" id="3.30.1240.10">
    <property type="match status" value="1"/>
</dbReference>
<dbReference type="RefSeq" id="WP_204776058.1">
    <property type="nucleotide sequence ID" value="NZ_JACJJQ010000007.1"/>
</dbReference>
<dbReference type="EMBL" id="JACJJQ010000007">
    <property type="protein sequence ID" value="MBM6753609.1"/>
    <property type="molecule type" value="Genomic_DNA"/>
</dbReference>
<dbReference type="PANTHER" id="PTHR10000">
    <property type="entry name" value="PHOSPHOSERINE PHOSPHATASE"/>
    <property type="match status" value="1"/>
</dbReference>
<dbReference type="Pfam" id="PF08282">
    <property type="entry name" value="Hydrolase_3"/>
    <property type="match status" value="1"/>
</dbReference>
<dbReference type="Gene3D" id="3.40.50.1000">
    <property type="entry name" value="HAD superfamily/HAD-like"/>
    <property type="match status" value="1"/>
</dbReference>
<keyword evidence="2" id="KW-1185">Reference proteome</keyword>
<evidence type="ECO:0000313" key="2">
    <source>
        <dbReference type="Proteomes" id="UP000776629"/>
    </source>
</evidence>
<gene>
    <name evidence="1" type="ORF">H5993_02355</name>
</gene>
<protein>
    <submittedName>
        <fullName evidence="1">HAD family phosphatase</fullName>
    </submittedName>
</protein>
<proteinExistence type="predicted"/>
<reference evidence="1 2" key="1">
    <citation type="journal article" date="2021" name="Sci. Rep.">
        <title>The distribution of antibiotic resistance genes in chicken gut microbiota commensals.</title>
        <authorList>
            <person name="Juricova H."/>
            <person name="Matiasovicova J."/>
            <person name="Kubasova T."/>
            <person name="Cejkova D."/>
            <person name="Rychlik I."/>
        </authorList>
    </citation>
    <scope>NUCLEOTIDE SEQUENCE [LARGE SCALE GENOMIC DNA]</scope>
    <source>
        <strain evidence="1 2">An810</strain>
    </source>
</reference>
<dbReference type="InterPro" id="IPR036412">
    <property type="entry name" value="HAD-like_sf"/>
</dbReference>
<dbReference type="NCBIfam" id="TIGR01484">
    <property type="entry name" value="HAD-SF-IIB"/>
    <property type="match status" value="1"/>
</dbReference>
<dbReference type="InterPro" id="IPR023214">
    <property type="entry name" value="HAD_sf"/>
</dbReference>
<evidence type="ECO:0000313" key="1">
    <source>
        <dbReference type="EMBL" id="MBM6753609.1"/>
    </source>
</evidence>
<accession>A0ABS2EMD3</accession>
<sequence length="278" mass="31216">MTVKMIVTDMDGTFLNDQHSYNHHLFKKVLRQMQKYDVKFALASGSSFPRLAREFKGFEEQLDFISQNGSVIHEGTQLADYTPIDPQDINYILHEVTKAFPAEHISELIVAGIDTAYVDQSMSPASLAETKIFYENVTVVNDLTKVTQLFPDEHFTKIAICFAPEVSPTQFKRILDGILPDNLLMEVSGFNTELIGQAGATKANALIKLLDRDGINPEHVVTFGDNENDLGMLTMTRQSYAMKNAAPLIQMQAANITDFDNNHDGVLKQINQLLKEMR</sequence>
<dbReference type="InterPro" id="IPR006379">
    <property type="entry name" value="HAD-SF_hydro_IIB"/>
</dbReference>
<dbReference type="SUPFAM" id="SSF56784">
    <property type="entry name" value="HAD-like"/>
    <property type="match status" value="1"/>
</dbReference>